<evidence type="ECO:0000313" key="1">
    <source>
        <dbReference type="EMBL" id="GER32114.1"/>
    </source>
</evidence>
<gene>
    <name evidence="1" type="ORF">STAS_08176</name>
</gene>
<reference evidence="2" key="1">
    <citation type="journal article" date="2019" name="Curr. Biol.">
        <title>Genome Sequence of Striga asiatica Provides Insight into the Evolution of Plant Parasitism.</title>
        <authorList>
            <person name="Yoshida S."/>
            <person name="Kim S."/>
            <person name="Wafula E.K."/>
            <person name="Tanskanen J."/>
            <person name="Kim Y.M."/>
            <person name="Honaas L."/>
            <person name="Yang Z."/>
            <person name="Spallek T."/>
            <person name="Conn C.E."/>
            <person name="Ichihashi Y."/>
            <person name="Cheong K."/>
            <person name="Cui S."/>
            <person name="Der J.P."/>
            <person name="Gundlach H."/>
            <person name="Jiao Y."/>
            <person name="Hori C."/>
            <person name="Ishida J.K."/>
            <person name="Kasahara H."/>
            <person name="Kiba T."/>
            <person name="Kim M.S."/>
            <person name="Koo N."/>
            <person name="Laohavisit A."/>
            <person name="Lee Y.H."/>
            <person name="Lumba S."/>
            <person name="McCourt P."/>
            <person name="Mortimer J.C."/>
            <person name="Mutuku J.M."/>
            <person name="Nomura T."/>
            <person name="Sasaki-Sekimoto Y."/>
            <person name="Seto Y."/>
            <person name="Wang Y."/>
            <person name="Wakatake T."/>
            <person name="Sakakibara H."/>
            <person name="Demura T."/>
            <person name="Yamaguchi S."/>
            <person name="Yoneyama K."/>
            <person name="Manabe R.I."/>
            <person name="Nelson D.C."/>
            <person name="Schulman A.H."/>
            <person name="Timko M.P."/>
            <person name="dePamphilis C.W."/>
            <person name="Choi D."/>
            <person name="Shirasu K."/>
        </authorList>
    </citation>
    <scope>NUCLEOTIDE SEQUENCE [LARGE SCALE GENOMIC DNA]</scope>
    <source>
        <strain evidence="2">cv. UVA1</strain>
    </source>
</reference>
<dbReference type="EMBL" id="BKCP01004550">
    <property type="protein sequence ID" value="GER32114.1"/>
    <property type="molecule type" value="Genomic_DNA"/>
</dbReference>
<organism evidence="1 2">
    <name type="scientific">Striga asiatica</name>
    <name type="common">Asiatic witchweed</name>
    <name type="synonym">Buchnera asiatica</name>
    <dbReference type="NCBI Taxonomy" id="4170"/>
    <lineage>
        <taxon>Eukaryota</taxon>
        <taxon>Viridiplantae</taxon>
        <taxon>Streptophyta</taxon>
        <taxon>Embryophyta</taxon>
        <taxon>Tracheophyta</taxon>
        <taxon>Spermatophyta</taxon>
        <taxon>Magnoliopsida</taxon>
        <taxon>eudicotyledons</taxon>
        <taxon>Gunneridae</taxon>
        <taxon>Pentapetalae</taxon>
        <taxon>asterids</taxon>
        <taxon>lamiids</taxon>
        <taxon>Lamiales</taxon>
        <taxon>Orobanchaceae</taxon>
        <taxon>Buchnereae</taxon>
        <taxon>Striga</taxon>
    </lineage>
</organism>
<dbReference type="GO" id="GO:0016874">
    <property type="term" value="F:ligase activity"/>
    <property type="evidence" value="ECO:0007669"/>
    <property type="project" value="UniProtKB-KW"/>
</dbReference>
<dbReference type="Proteomes" id="UP000325081">
    <property type="component" value="Unassembled WGS sequence"/>
</dbReference>
<proteinExistence type="predicted"/>
<protein>
    <submittedName>
        <fullName evidence="1">Cysteine--tRNA ligase</fullName>
    </submittedName>
</protein>
<accession>A0A5A7PHD6</accession>
<name>A0A5A7PHD6_STRAF</name>
<evidence type="ECO:0000313" key="2">
    <source>
        <dbReference type="Proteomes" id="UP000325081"/>
    </source>
</evidence>
<keyword evidence="1" id="KW-0436">Ligase</keyword>
<keyword evidence="2" id="KW-1185">Reference proteome</keyword>
<sequence length="159" mass="18058">MTKLRFTASGYLTTWSWDGSQVAPREKVCPENKHQALKPLWRELQEKDGKLVHACADTSAICSSLTPALQIFAIERMCFMPYWDRDPQCVSNAIPVINERLSSGSNFFQNKRTFLDSKKKLSNKFDTVVNMCSVSHGLNKLLLGLEFPSRAFRSLTKLP</sequence>
<comment type="caution">
    <text evidence="1">The sequence shown here is derived from an EMBL/GenBank/DDBJ whole genome shotgun (WGS) entry which is preliminary data.</text>
</comment>
<dbReference type="AlphaFoldDB" id="A0A5A7PHD6"/>